<dbReference type="NCBIfam" id="NF008139">
    <property type="entry name" value="PRK10887.1"/>
    <property type="match status" value="1"/>
</dbReference>
<evidence type="ECO:0000313" key="17">
    <source>
        <dbReference type="Proteomes" id="UP000287969"/>
    </source>
</evidence>
<dbReference type="GO" id="GO:0006048">
    <property type="term" value="P:UDP-N-acetylglucosamine biosynthetic process"/>
    <property type="evidence" value="ECO:0007669"/>
    <property type="project" value="TreeGrafter"/>
</dbReference>
<evidence type="ECO:0000256" key="10">
    <source>
        <dbReference type="RuleBase" id="RU004326"/>
    </source>
</evidence>
<keyword evidence="5 9" id="KW-0413">Isomerase</keyword>
<reference evidence="17" key="1">
    <citation type="submission" date="2019-01" db="EMBL/GenBank/DDBJ databases">
        <title>Draft genomes of a novel of Sporanaerobacter strains.</title>
        <authorList>
            <person name="Ma S."/>
        </authorList>
    </citation>
    <scope>NUCLEOTIDE SEQUENCE [LARGE SCALE GENOMIC DNA]</scope>
    <source>
        <strain evidence="17">NJN-17</strain>
    </source>
</reference>
<dbReference type="InterPro" id="IPR005841">
    <property type="entry name" value="Alpha-D-phosphohexomutase_SF"/>
</dbReference>
<dbReference type="SUPFAM" id="SSF55957">
    <property type="entry name" value="Phosphoglucomutase, C-terminal domain"/>
    <property type="match status" value="1"/>
</dbReference>
<dbReference type="OrthoDB" id="9806956at2"/>
<name>A0A410QET1_9FIRM</name>
<evidence type="ECO:0000259" key="12">
    <source>
        <dbReference type="Pfam" id="PF00408"/>
    </source>
</evidence>
<evidence type="ECO:0000259" key="14">
    <source>
        <dbReference type="Pfam" id="PF02879"/>
    </source>
</evidence>
<proteinExistence type="inferred from homology"/>
<comment type="similarity">
    <text evidence="1 9 10">Belongs to the phosphohexose mutase family.</text>
</comment>
<feature type="binding site" description="via phosphate group" evidence="9">
    <location>
        <position position="99"/>
    </location>
    <ligand>
        <name>Mg(2+)</name>
        <dbReference type="ChEBI" id="CHEBI:18420"/>
    </ligand>
</feature>
<dbReference type="PROSITE" id="PS00710">
    <property type="entry name" value="PGM_PMM"/>
    <property type="match status" value="1"/>
</dbReference>
<dbReference type="FunFam" id="3.30.310.50:FF:000001">
    <property type="entry name" value="Phosphoglucosamine mutase"/>
    <property type="match status" value="1"/>
</dbReference>
<dbReference type="Pfam" id="PF02880">
    <property type="entry name" value="PGM_PMM_III"/>
    <property type="match status" value="1"/>
</dbReference>
<sequence length="456" mass="50021">MGRLFGTDGVRGIANKDLTPELAFNIGRAGAYFLSNGKKGNIVVGRDTRKSGDMLEQALTAGILSVGLNVISVGIVPTPCVAYLTRKYNALSGVVISASHNPVEYNGIKFFNEKGYKLDDSIEEKIESIILDRGVIDLRPIAGDIGEKIVSENGARDYIDHLKKTIDTDLNGLKIAIDCGNGAVYDIALKLFTELNGDVVVINREPNGVNINVNCGSTNPAMIKKLVLKTKADIGLSYDGDADRLIAVDEKGNIVDGDHILAICGTRLKEEGKLKNNGIVGTVMTNMGLDVYLKSKGINIVKTKVGDRYVIEEMLKDGYVLGGEQSGHIIFLEYNTTGDGLLTSLQLIDTVKKTNKRLSELNNLMVNYPQVLVNAKVKNENKNRYLEDEVIKERIRNLEFEFNGEGRVVIRPSGTEPLVRVMIEGKDQNKIDKMATELADLIEKRLGEKVWGCQYN</sequence>
<organism evidence="16 17">
    <name type="scientific">Acidilutibacter cellobiosedens</name>
    <dbReference type="NCBI Taxonomy" id="2507161"/>
    <lineage>
        <taxon>Bacteria</taxon>
        <taxon>Bacillati</taxon>
        <taxon>Bacillota</taxon>
        <taxon>Tissierellia</taxon>
        <taxon>Tissierellales</taxon>
        <taxon>Acidilutibacteraceae</taxon>
        <taxon>Acidilutibacter</taxon>
    </lineage>
</organism>
<dbReference type="SUPFAM" id="SSF53738">
    <property type="entry name" value="Phosphoglucomutase, first 3 domains"/>
    <property type="match status" value="3"/>
</dbReference>
<dbReference type="GO" id="GO:0000287">
    <property type="term" value="F:magnesium ion binding"/>
    <property type="evidence" value="ECO:0007669"/>
    <property type="project" value="UniProtKB-UniRule"/>
</dbReference>
<dbReference type="KEGG" id="spoa:EQM13_13820"/>
<dbReference type="FunFam" id="3.40.120.10:FF:000002">
    <property type="entry name" value="Phosphoglucosamine mutase"/>
    <property type="match status" value="1"/>
</dbReference>
<dbReference type="EC" id="5.4.2.10" evidence="7 9"/>
<dbReference type="AlphaFoldDB" id="A0A410QET1"/>
<dbReference type="GO" id="GO:0009252">
    <property type="term" value="P:peptidoglycan biosynthetic process"/>
    <property type="evidence" value="ECO:0007669"/>
    <property type="project" value="TreeGrafter"/>
</dbReference>
<evidence type="ECO:0000256" key="4">
    <source>
        <dbReference type="ARBA" id="ARBA00022842"/>
    </source>
</evidence>
<dbReference type="Proteomes" id="UP000287969">
    <property type="component" value="Chromosome"/>
</dbReference>
<dbReference type="PANTHER" id="PTHR42946:SF1">
    <property type="entry name" value="PHOSPHOGLUCOMUTASE (ALPHA-D-GLUCOSE-1,6-BISPHOSPHATE-DEPENDENT)"/>
    <property type="match status" value="1"/>
</dbReference>
<dbReference type="CDD" id="cd05802">
    <property type="entry name" value="GlmM"/>
    <property type="match status" value="1"/>
</dbReference>
<dbReference type="PRINTS" id="PR00509">
    <property type="entry name" value="PGMPMM"/>
</dbReference>
<evidence type="ECO:0000256" key="2">
    <source>
        <dbReference type="ARBA" id="ARBA00022553"/>
    </source>
</evidence>
<dbReference type="Pfam" id="PF00408">
    <property type="entry name" value="PGM_PMM_IV"/>
    <property type="match status" value="1"/>
</dbReference>
<dbReference type="RefSeq" id="WP_128753003.1">
    <property type="nucleotide sequence ID" value="NZ_CP035282.1"/>
</dbReference>
<evidence type="ECO:0000256" key="9">
    <source>
        <dbReference type="HAMAP-Rule" id="MF_01554"/>
    </source>
</evidence>
<comment type="catalytic activity">
    <reaction evidence="6 9 11">
        <text>alpha-D-glucosamine 1-phosphate = D-glucosamine 6-phosphate</text>
        <dbReference type="Rhea" id="RHEA:23424"/>
        <dbReference type="ChEBI" id="CHEBI:58516"/>
        <dbReference type="ChEBI" id="CHEBI:58725"/>
        <dbReference type="EC" id="5.4.2.10"/>
    </reaction>
</comment>
<feature type="domain" description="Alpha-D-phosphohexomutase C-terminal" evidence="12">
    <location>
        <begin position="372"/>
        <end position="440"/>
    </location>
</feature>
<dbReference type="InterPro" id="IPR005845">
    <property type="entry name" value="A-D-PHexomutase_a/b/a-II"/>
</dbReference>
<keyword evidence="4 9" id="KW-0460">Magnesium</keyword>
<evidence type="ECO:0000259" key="13">
    <source>
        <dbReference type="Pfam" id="PF02878"/>
    </source>
</evidence>
<dbReference type="Pfam" id="PF02879">
    <property type="entry name" value="PGM_PMM_II"/>
    <property type="match status" value="1"/>
</dbReference>
<dbReference type="PANTHER" id="PTHR42946">
    <property type="entry name" value="PHOSPHOHEXOSE MUTASE"/>
    <property type="match status" value="1"/>
</dbReference>
<keyword evidence="17" id="KW-1185">Reference proteome</keyword>
<dbReference type="Gene3D" id="3.40.120.10">
    <property type="entry name" value="Alpha-D-Glucose-1,6-Bisphosphate, subunit A, domain 3"/>
    <property type="match status" value="3"/>
</dbReference>
<evidence type="ECO:0000313" key="16">
    <source>
        <dbReference type="EMBL" id="QAT62563.1"/>
    </source>
</evidence>
<dbReference type="InterPro" id="IPR036900">
    <property type="entry name" value="A-D-PHexomutase_C_sf"/>
</dbReference>
<evidence type="ECO:0000256" key="1">
    <source>
        <dbReference type="ARBA" id="ARBA00010231"/>
    </source>
</evidence>
<evidence type="ECO:0000256" key="6">
    <source>
        <dbReference type="ARBA" id="ARBA00050364"/>
    </source>
</evidence>
<dbReference type="InterPro" id="IPR016066">
    <property type="entry name" value="A-D-PHexomutase_CS"/>
</dbReference>
<evidence type="ECO:0000256" key="7">
    <source>
        <dbReference type="ARBA" id="ARBA00066330"/>
    </source>
</evidence>
<feature type="domain" description="Alpha-D-phosphohexomutase alpha/beta/alpha" evidence="13">
    <location>
        <begin position="3"/>
        <end position="131"/>
    </location>
</feature>
<dbReference type="NCBIfam" id="TIGR01455">
    <property type="entry name" value="glmM"/>
    <property type="match status" value="1"/>
</dbReference>
<comment type="function">
    <text evidence="9 11">Catalyzes the conversion of glucosamine-6-phosphate to glucosamine-1-phosphate.</text>
</comment>
<protein>
    <recommendedName>
        <fullName evidence="8 9">Phosphoglucosamine mutase</fullName>
        <ecNumber evidence="7 9">5.4.2.10</ecNumber>
    </recommendedName>
</protein>
<gene>
    <name evidence="9" type="primary">glmM</name>
    <name evidence="16" type="ORF">EQM13_13820</name>
</gene>
<dbReference type="HAMAP" id="MF_01554_B">
    <property type="entry name" value="GlmM_B"/>
    <property type="match status" value="1"/>
</dbReference>
<comment type="PTM">
    <text evidence="9">Activated by phosphorylation.</text>
</comment>
<dbReference type="EMBL" id="CP035282">
    <property type="protein sequence ID" value="QAT62563.1"/>
    <property type="molecule type" value="Genomic_DNA"/>
</dbReference>
<dbReference type="GO" id="GO:0004615">
    <property type="term" value="F:phosphomannomutase activity"/>
    <property type="evidence" value="ECO:0007669"/>
    <property type="project" value="TreeGrafter"/>
</dbReference>
<evidence type="ECO:0000256" key="3">
    <source>
        <dbReference type="ARBA" id="ARBA00022723"/>
    </source>
</evidence>
<evidence type="ECO:0000256" key="11">
    <source>
        <dbReference type="RuleBase" id="RU004327"/>
    </source>
</evidence>
<dbReference type="GO" id="GO:0005829">
    <property type="term" value="C:cytosol"/>
    <property type="evidence" value="ECO:0007669"/>
    <property type="project" value="TreeGrafter"/>
</dbReference>
<dbReference type="GO" id="GO:0005975">
    <property type="term" value="P:carbohydrate metabolic process"/>
    <property type="evidence" value="ECO:0007669"/>
    <property type="project" value="InterPro"/>
</dbReference>
<accession>A0A410QET1</accession>
<comment type="cofactor">
    <cofactor evidence="9">
        <name>Mg(2+)</name>
        <dbReference type="ChEBI" id="CHEBI:18420"/>
    </cofactor>
    <text evidence="9">Binds 1 Mg(2+) ion per subunit.</text>
</comment>
<dbReference type="GO" id="GO:0008966">
    <property type="term" value="F:phosphoglucosamine mutase activity"/>
    <property type="evidence" value="ECO:0007669"/>
    <property type="project" value="UniProtKB-UniRule"/>
</dbReference>
<evidence type="ECO:0000256" key="8">
    <source>
        <dbReference type="ARBA" id="ARBA00068193"/>
    </source>
</evidence>
<dbReference type="InterPro" id="IPR005843">
    <property type="entry name" value="A-D-PHexomutase_C"/>
</dbReference>
<dbReference type="InterPro" id="IPR005844">
    <property type="entry name" value="A-D-PHexomutase_a/b/a-I"/>
</dbReference>
<evidence type="ECO:0000256" key="5">
    <source>
        <dbReference type="ARBA" id="ARBA00023235"/>
    </source>
</evidence>
<dbReference type="FunFam" id="3.40.120.10:FF:000001">
    <property type="entry name" value="Phosphoglucosamine mutase"/>
    <property type="match status" value="1"/>
</dbReference>
<dbReference type="InterPro" id="IPR050060">
    <property type="entry name" value="Phosphoglucosamine_mutase"/>
</dbReference>
<keyword evidence="2 9" id="KW-0597">Phosphoprotein</keyword>
<feature type="binding site" evidence="9">
    <location>
        <position position="241"/>
    </location>
    <ligand>
        <name>Mg(2+)</name>
        <dbReference type="ChEBI" id="CHEBI:18420"/>
    </ligand>
</feature>
<dbReference type="InterPro" id="IPR006352">
    <property type="entry name" value="GlmM_bact"/>
</dbReference>
<dbReference type="InterPro" id="IPR016055">
    <property type="entry name" value="A-D-PHexomutase_a/b/a-I/II/III"/>
</dbReference>
<feature type="binding site" evidence="9">
    <location>
        <position position="239"/>
    </location>
    <ligand>
        <name>Mg(2+)</name>
        <dbReference type="ChEBI" id="CHEBI:18420"/>
    </ligand>
</feature>
<dbReference type="Gene3D" id="3.30.310.50">
    <property type="entry name" value="Alpha-D-phosphohexomutase, C-terminal domain"/>
    <property type="match status" value="1"/>
</dbReference>
<feature type="modified residue" description="Phosphoserine" evidence="9">
    <location>
        <position position="99"/>
    </location>
</feature>
<feature type="binding site" evidence="9">
    <location>
        <position position="243"/>
    </location>
    <ligand>
        <name>Mg(2+)</name>
        <dbReference type="ChEBI" id="CHEBI:18420"/>
    </ligand>
</feature>
<dbReference type="InterPro" id="IPR005846">
    <property type="entry name" value="A-D-PHexomutase_a/b/a-III"/>
</dbReference>
<evidence type="ECO:0000259" key="15">
    <source>
        <dbReference type="Pfam" id="PF02880"/>
    </source>
</evidence>
<keyword evidence="3 9" id="KW-0479">Metal-binding</keyword>
<feature type="active site" description="Phosphoserine intermediate" evidence="9">
    <location>
        <position position="99"/>
    </location>
</feature>
<dbReference type="Pfam" id="PF02878">
    <property type="entry name" value="PGM_PMM_I"/>
    <property type="match status" value="1"/>
</dbReference>
<feature type="domain" description="Alpha-D-phosphohexomutase alpha/beta/alpha" evidence="15">
    <location>
        <begin position="256"/>
        <end position="365"/>
    </location>
</feature>
<feature type="domain" description="Alpha-D-phosphohexomutase alpha/beta/alpha" evidence="14">
    <location>
        <begin position="157"/>
        <end position="252"/>
    </location>
</feature>